<keyword evidence="8" id="KW-0966">Cell projection</keyword>
<comment type="caution">
    <text evidence="8">The sequence shown here is derived from an EMBL/GenBank/DDBJ whole genome shotgun (WGS) entry which is preliminary data.</text>
</comment>
<evidence type="ECO:0000256" key="4">
    <source>
        <dbReference type="ARBA" id="ARBA00022795"/>
    </source>
</evidence>
<proteinExistence type="inferred from homology"/>
<accession>A0A1F2UKY0</accession>
<dbReference type="EMBL" id="MELI01000062">
    <property type="protein sequence ID" value="OFW33650.1"/>
    <property type="molecule type" value="Genomic_DNA"/>
</dbReference>
<dbReference type="Pfam" id="PF04316">
    <property type="entry name" value="FlgM"/>
    <property type="match status" value="1"/>
</dbReference>
<comment type="similarity">
    <text evidence="1">Belongs to the FlgM family.</text>
</comment>
<dbReference type="InterPro" id="IPR031316">
    <property type="entry name" value="FlgM_C"/>
</dbReference>
<dbReference type="AlphaFoldDB" id="A0A1F2UKY0"/>
<sequence length="104" mass="12016">MKISNEQVKQVLDKYVRQVENKTSDRAKGSEQKTEKLRHNVDSVTITARGEEANKAREAYRKLPEVRKDLVDEVKTKIKSGDYEVTSKEVADKIVHRMIVDKMV</sequence>
<evidence type="ECO:0000256" key="5">
    <source>
        <dbReference type="ARBA" id="ARBA00023015"/>
    </source>
</evidence>
<evidence type="ECO:0000313" key="8">
    <source>
        <dbReference type="EMBL" id="OFW33650.1"/>
    </source>
</evidence>
<evidence type="ECO:0000256" key="1">
    <source>
        <dbReference type="ARBA" id="ARBA00005322"/>
    </source>
</evidence>
<protein>
    <recommendedName>
        <fullName evidence="2">Negative regulator of flagellin synthesis</fullName>
    </recommendedName>
</protein>
<keyword evidence="6" id="KW-0804">Transcription</keyword>
<dbReference type="GO" id="GO:0044781">
    <property type="term" value="P:bacterial-type flagellum organization"/>
    <property type="evidence" value="ECO:0007669"/>
    <property type="project" value="UniProtKB-KW"/>
</dbReference>
<evidence type="ECO:0000259" key="7">
    <source>
        <dbReference type="Pfam" id="PF04316"/>
    </source>
</evidence>
<reference evidence="8 9" key="1">
    <citation type="journal article" date="2016" name="Nat. Commun.">
        <title>Thousands of microbial genomes shed light on interconnected biogeochemical processes in an aquifer system.</title>
        <authorList>
            <person name="Anantharaman K."/>
            <person name="Brown C.T."/>
            <person name="Hug L.A."/>
            <person name="Sharon I."/>
            <person name="Castelle C.J."/>
            <person name="Probst A.J."/>
            <person name="Thomas B.C."/>
            <person name="Singh A."/>
            <person name="Wilkins M.J."/>
            <person name="Karaoz U."/>
            <person name="Brodie E.L."/>
            <person name="Williams K.H."/>
            <person name="Hubbard S.S."/>
            <person name="Banfield J.F."/>
        </authorList>
    </citation>
    <scope>NUCLEOTIDE SEQUENCE [LARGE SCALE GENOMIC DNA]</scope>
</reference>
<name>A0A1F2UKY0_9ACTN</name>
<keyword evidence="4" id="KW-1005">Bacterial flagellum biogenesis</keyword>
<evidence type="ECO:0000256" key="2">
    <source>
        <dbReference type="ARBA" id="ARBA00017823"/>
    </source>
</evidence>
<feature type="domain" description="Anti-sigma-28 factor FlgM C-terminal" evidence="7">
    <location>
        <begin position="42"/>
        <end position="95"/>
    </location>
</feature>
<evidence type="ECO:0000313" key="9">
    <source>
        <dbReference type="Proteomes" id="UP000178086"/>
    </source>
</evidence>
<evidence type="ECO:0000256" key="3">
    <source>
        <dbReference type="ARBA" id="ARBA00022491"/>
    </source>
</evidence>
<dbReference type="GO" id="GO:0045892">
    <property type="term" value="P:negative regulation of DNA-templated transcription"/>
    <property type="evidence" value="ECO:0007669"/>
    <property type="project" value="InterPro"/>
</dbReference>
<keyword evidence="5" id="KW-0805">Transcription regulation</keyword>
<dbReference type="SUPFAM" id="SSF101498">
    <property type="entry name" value="Anti-sigma factor FlgM"/>
    <property type="match status" value="1"/>
</dbReference>
<keyword evidence="3" id="KW-0678">Repressor</keyword>
<keyword evidence="8" id="KW-0282">Flagellum</keyword>
<gene>
    <name evidence="8" type="ORF">A2074_02460</name>
</gene>
<dbReference type="InterPro" id="IPR007412">
    <property type="entry name" value="FlgM"/>
</dbReference>
<evidence type="ECO:0000256" key="6">
    <source>
        <dbReference type="ARBA" id="ARBA00023163"/>
    </source>
</evidence>
<keyword evidence="8" id="KW-0969">Cilium</keyword>
<dbReference type="NCBIfam" id="TIGR03824">
    <property type="entry name" value="FlgM_jcvi"/>
    <property type="match status" value="1"/>
</dbReference>
<dbReference type="Proteomes" id="UP000178086">
    <property type="component" value="Unassembled WGS sequence"/>
</dbReference>
<organism evidence="8 9">
    <name type="scientific">Candidatus Aquicultor primus</name>
    <dbReference type="NCBI Taxonomy" id="1797195"/>
    <lineage>
        <taxon>Bacteria</taxon>
        <taxon>Bacillati</taxon>
        <taxon>Actinomycetota</taxon>
        <taxon>Candidatus Aquicultoria</taxon>
        <taxon>Candidatus Aquicultorales</taxon>
        <taxon>Candidatus Aquicultoraceae</taxon>
        <taxon>Candidatus Aquicultor</taxon>
    </lineage>
</organism>
<dbReference type="InterPro" id="IPR035890">
    <property type="entry name" value="Anti-sigma-28_factor_FlgM_sf"/>
</dbReference>